<dbReference type="EMBL" id="GBXM01085812">
    <property type="protein sequence ID" value="JAH22765.1"/>
    <property type="molecule type" value="Transcribed_RNA"/>
</dbReference>
<name>A0A0E9R2T7_ANGAN</name>
<dbReference type="AlphaFoldDB" id="A0A0E9R2T7"/>
<reference evidence="1" key="2">
    <citation type="journal article" date="2015" name="Fish Shellfish Immunol.">
        <title>Early steps in the European eel (Anguilla anguilla)-Vibrio vulnificus interaction in the gills: Role of the RtxA13 toxin.</title>
        <authorList>
            <person name="Callol A."/>
            <person name="Pajuelo D."/>
            <person name="Ebbesson L."/>
            <person name="Teles M."/>
            <person name="MacKenzie S."/>
            <person name="Amaro C."/>
        </authorList>
    </citation>
    <scope>NUCLEOTIDE SEQUENCE</scope>
</reference>
<proteinExistence type="predicted"/>
<organism evidence="1">
    <name type="scientific">Anguilla anguilla</name>
    <name type="common">European freshwater eel</name>
    <name type="synonym">Muraena anguilla</name>
    <dbReference type="NCBI Taxonomy" id="7936"/>
    <lineage>
        <taxon>Eukaryota</taxon>
        <taxon>Metazoa</taxon>
        <taxon>Chordata</taxon>
        <taxon>Craniata</taxon>
        <taxon>Vertebrata</taxon>
        <taxon>Euteleostomi</taxon>
        <taxon>Actinopterygii</taxon>
        <taxon>Neopterygii</taxon>
        <taxon>Teleostei</taxon>
        <taxon>Anguilliformes</taxon>
        <taxon>Anguillidae</taxon>
        <taxon>Anguilla</taxon>
    </lineage>
</organism>
<reference evidence="1" key="1">
    <citation type="submission" date="2014-11" db="EMBL/GenBank/DDBJ databases">
        <authorList>
            <person name="Amaro Gonzalez C."/>
        </authorList>
    </citation>
    <scope>NUCLEOTIDE SEQUENCE</scope>
</reference>
<protein>
    <submittedName>
        <fullName evidence="1">Uncharacterized protein</fullName>
    </submittedName>
</protein>
<accession>A0A0E9R2T7</accession>
<evidence type="ECO:0000313" key="1">
    <source>
        <dbReference type="EMBL" id="JAH22765.1"/>
    </source>
</evidence>
<sequence length="56" mass="5883">MGGGDPADLTHSWGLCCSALKQFTCPGKPPYICLLCPGSCLANQATSCVIYIPCEF</sequence>